<keyword evidence="1" id="KW-0808">Transferase</keyword>
<evidence type="ECO:0000256" key="5">
    <source>
        <dbReference type="ARBA" id="ARBA00034531"/>
    </source>
</evidence>
<feature type="domain" description="Fido" evidence="8">
    <location>
        <begin position="72"/>
        <end position="224"/>
    </location>
</feature>
<evidence type="ECO:0000256" key="1">
    <source>
        <dbReference type="ARBA" id="ARBA00022679"/>
    </source>
</evidence>
<dbReference type="Gene3D" id="1.10.3290.10">
    <property type="entry name" value="Fido-like domain"/>
    <property type="match status" value="1"/>
</dbReference>
<dbReference type="InterPro" id="IPR036597">
    <property type="entry name" value="Fido-like_dom_sf"/>
</dbReference>
<dbReference type="PANTHER" id="PTHR39560">
    <property type="entry name" value="PROTEIN ADENYLYLTRANSFERASE FIC-RELATED"/>
    <property type="match status" value="1"/>
</dbReference>
<accession>A0ABT0PAE7</accession>
<keyword evidence="4" id="KW-0067">ATP-binding</keyword>
<dbReference type="InterPro" id="IPR012340">
    <property type="entry name" value="NA-bd_OB-fold"/>
</dbReference>
<dbReference type="Pfam" id="PF02661">
    <property type="entry name" value="Fic"/>
    <property type="match status" value="1"/>
</dbReference>
<gene>
    <name evidence="9" type="ORF">M4Z11_04120</name>
</gene>
<dbReference type="EC" id="2.7.7.108" evidence="5"/>
<dbReference type="PROSITE" id="PS51459">
    <property type="entry name" value="FIDO"/>
    <property type="match status" value="1"/>
</dbReference>
<evidence type="ECO:0000256" key="3">
    <source>
        <dbReference type="ARBA" id="ARBA00022741"/>
    </source>
</evidence>
<sequence length="556" mass="62697">MSIRDSEALKKAEQLLLQQSRNYTYTNSSSGNNNILKNKFGIQDRELFQVKCAHEVTKEIVNVHQEPVPKKIDYSYLKQLHKRLFKKVFDWAGETRDASIKMSDGTIADMSTTSQNSPFASNSDIKKCLEELNEKLAQRKTKNSSQEKSEEKLADSLTTVYALLNHARPFVEGNGITQRLFVNKISQAEDQKLDFSIVTQKRMEDAIVNAANDNLASMQHMFEDASNPQKIKTLKTVLNGANSTDIEELTQGIVTTPIPGKIYTGVYKSRQLDTIVIKTKDSVIVCNKCDIPRDKFRKLKLGDTISFKALSNLDDVFIPGREIPDLTSYKVIEMAVWSPSVQKQRLEVERLAKLVFGKREKLSNYLERVHENPNSATMLADKIACSYKSISKLAGFGTYGIKSPKRNTAEKSLIALSDAVKRYGECLKSSKEEILQEHRREQYRVAKDVHLPTKNLERFLNMSSNERGKIPIPEVVSLNKEAAQFLSQVNSRLSASERKMVNNNDYKSLAESVGIPEDKAKQIVVTVKQIKFVQDPANLVKPLIKPFPKQGMAIAG</sequence>
<reference evidence="9 10" key="1">
    <citation type="submission" date="2022-05" db="EMBL/GenBank/DDBJ databases">
        <title>Description of the Bartonella bilalgolemii sp. nov. Isolated from Apodemus uralensis (Pallas 1811).</title>
        <authorList>
            <person name="Zgheib R."/>
            <person name="Celebi B."/>
        </authorList>
    </citation>
    <scope>NUCLEOTIDE SEQUENCE [LARGE SCALE GENOMIC DNA]</scope>
    <source>
        <strain evidence="9 10">G70</strain>
    </source>
</reference>
<name>A0ABT0PAE7_9HYPH</name>
<dbReference type="Proteomes" id="UP001523003">
    <property type="component" value="Unassembled WGS sequence"/>
</dbReference>
<keyword evidence="2" id="KW-0548">Nucleotidyltransferase</keyword>
<dbReference type="InterPro" id="IPR040548">
    <property type="entry name" value="BepA_ID"/>
</dbReference>
<evidence type="ECO:0000256" key="4">
    <source>
        <dbReference type="ARBA" id="ARBA00022840"/>
    </source>
</evidence>
<dbReference type="Gene3D" id="2.40.50.140">
    <property type="entry name" value="Nucleic acid-binding proteins"/>
    <property type="match status" value="1"/>
</dbReference>
<dbReference type="SUPFAM" id="SSF140931">
    <property type="entry name" value="Fic-like"/>
    <property type="match status" value="1"/>
</dbReference>
<comment type="catalytic activity">
    <reaction evidence="7">
        <text>L-tyrosyl-[protein] + ATP = O-(5'-adenylyl)-L-tyrosyl-[protein] + diphosphate</text>
        <dbReference type="Rhea" id="RHEA:54288"/>
        <dbReference type="Rhea" id="RHEA-COMP:10136"/>
        <dbReference type="Rhea" id="RHEA-COMP:13846"/>
        <dbReference type="ChEBI" id="CHEBI:30616"/>
        <dbReference type="ChEBI" id="CHEBI:33019"/>
        <dbReference type="ChEBI" id="CHEBI:46858"/>
        <dbReference type="ChEBI" id="CHEBI:83624"/>
        <dbReference type="EC" id="2.7.7.108"/>
    </reaction>
</comment>
<keyword evidence="10" id="KW-1185">Reference proteome</keyword>
<dbReference type="NCBIfam" id="NF033856">
    <property type="entry name" value="T4SS_effec_BID"/>
    <property type="match status" value="1"/>
</dbReference>
<evidence type="ECO:0000256" key="6">
    <source>
        <dbReference type="ARBA" id="ARBA00047939"/>
    </source>
</evidence>
<evidence type="ECO:0000259" key="8">
    <source>
        <dbReference type="PROSITE" id="PS51459"/>
    </source>
</evidence>
<proteinExistence type="predicted"/>
<organism evidence="9 10">
    <name type="scientific">Bartonella bilalgolemii</name>
    <dbReference type="NCBI Taxonomy" id="2942911"/>
    <lineage>
        <taxon>Bacteria</taxon>
        <taxon>Pseudomonadati</taxon>
        <taxon>Pseudomonadota</taxon>
        <taxon>Alphaproteobacteria</taxon>
        <taxon>Hyphomicrobiales</taxon>
        <taxon>Bartonellaceae</taxon>
        <taxon>Bartonella</taxon>
    </lineage>
</organism>
<comment type="catalytic activity">
    <reaction evidence="6">
        <text>L-threonyl-[protein] + ATP = 3-O-(5'-adenylyl)-L-threonyl-[protein] + diphosphate</text>
        <dbReference type="Rhea" id="RHEA:54292"/>
        <dbReference type="Rhea" id="RHEA-COMP:11060"/>
        <dbReference type="Rhea" id="RHEA-COMP:13847"/>
        <dbReference type="ChEBI" id="CHEBI:30013"/>
        <dbReference type="ChEBI" id="CHEBI:30616"/>
        <dbReference type="ChEBI" id="CHEBI:33019"/>
        <dbReference type="ChEBI" id="CHEBI:138113"/>
        <dbReference type="EC" id="2.7.7.108"/>
    </reaction>
</comment>
<keyword evidence="3" id="KW-0547">Nucleotide-binding</keyword>
<dbReference type="EMBL" id="JAMCOF010000005">
    <property type="protein sequence ID" value="MCL6229793.1"/>
    <property type="molecule type" value="Genomic_DNA"/>
</dbReference>
<protein>
    <recommendedName>
        <fullName evidence="5">protein adenylyltransferase</fullName>
        <ecNumber evidence="5">2.7.7.108</ecNumber>
    </recommendedName>
</protein>
<evidence type="ECO:0000256" key="2">
    <source>
        <dbReference type="ARBA" id="ARBA00022695"/>
    </source>
</evidence>
<evidence type="ECO:0000313" key="9">
    <source>
        <dbReference type="EMBL" id="MCL6229793.1"/>
    </source>
</evidence>
<evidence type="ECO:0000256" key="7">
    <source>
        <dbReference type="ARBA" id="ARBA00048696"/>
    </source>
</evidence>
<evidence type="ECO:0000313" key="10">
    <source>
        <dbReference type="Proteomes" id="UP001523003"/>
    </source>
</evidence>
<dbReference type="PANTHER" id="PTHR39560:SF1">
    <property type="entry name" value="PROTEIN ADENYLYLTRANSFERASE FIC-RELATED"/>
    <property type="match status" value="1"/>
</dbReference>
<comment type="caution">
    <text evidence="9">The sequence shown here is derived from an EMBL/GenBank/DDBJ whole genome shotgun (WGS) entry which is preliminary data.</text>
</comment>
<dbReference type="RefSeq" id="WP_249676643.1">
    <property type="nucleotide sequence ID" value="NZ_JAMCOF010000005.1"/>
</dbReference>
<dbReference type="InterPro" id="IPR003812">
    <property type="entry name" value="Fido"/>
</dbReference>
<dbReference type="Pfam" id="PF18543">
    <property type="entry name" value="ID"/>
    <property type="match status" value="1"/>
</dbReference>